<dbReference type="AlphaFoldDB" id="A0A7W9MEJ6"/>
<organism evidence="3 4">
    <name type="scientific">Streptosporangium becharense</name>
    <dbReference type="NCBI Taxonomy" id="1816182"/>
    <lineage>
        <taxon>Bacteria</taxon>
        <taxon>Bacillati</taxon>
        <taxon>Actinomycetota</taxon>
        <taxon>Actinomycetes</taxon>
        <taxon>Streptosporangiales</taxon>
        <taxon>Streptosporangiaceae</taxon>
        <taxon>Streptosporangium</taxon>
    </lineage>
</organism>
<evidence type="ECO:0000313" key="4">
    <source>
        <dbReference type="Proteomes" id="UP000540685"/>
    </source>
</evidence>
<keyword evidence="4" id="KW-1185">Reference proteome</keyword>
<evidence type="ECO:0000313" key="3">
    <source>
        <dbReference type="EMBL" id="MBB5817556.1"/>
    </source>
</evidence>
<dbReference type="InterPro" id="IPR021452">
    <property type="entry name" value="DUF3103"/>
</dbReference>
<name>A0A7W9MEJ6_9ACTN</name>
<reference evidence="3 4" key="1">
    <citation type="submission" date="2020-08" db="EMBL/GenBank/DDBJ databases">
        <title>Sequencing the genomes of 1000 actinobacteria strains.</title>
        <authorList>
            <person name="Klenk H.-P."/>
        </authorList>
    </citation>
    <scope>NUCLEOTIDE SEQUENCE [LARGE SCALE GENOMIC DNA]</scope>
    <source>
        <strain evidence="3 4">DSM 46887</strain>
    </source>
</reference>
<proteinExistence type="predicted"/>
<feature type="signal peptide" evidence="2">
    <location>
        <begin position="1"/>
        <end position="27"/>
    </location>
</feature>
<dbReference type="Pfam" id="PF11301">
    <property type="entry name" value="DUF3103"/>
    <property type="match status" value="1"/>
</dbReference>
<accession>A0A7W9MEJ6</accession>
<protein>
    <recommendedName>
        <fullName evidence="5">DUF3103 domain-containing protein</fullName>
    </recommendedName>
</protein>
<sequence>MKKTATIAALALATTLAGVAASPAAMAAPPQPSAADTSAADRAAAMDGYKRHLAEEVARRLGEQRFRDALIRELTGDGQADLVALLDSVPGAQDVAGYARNANDEILKLKGVQAEESLLQIRIDPKMAKRISAGETLVMATPSSEEKTVRTVAAFDVNGRSQELDAVKAPKRPVLVVGLDEQKSVELAQRFVRQRLTEAGVGGADRTGTEKPQTQPQSQQNEAGSLRPVQTLEVVRNINDHEPWYKGSPEIYAWVTGLGSDGKARVDQVWMPYIQKENATYYPHQTLIEWNNFTWTSLDVVFMEHDDNTDLSGLARAVVEAALAASGNGQYIPLADKIIAALPGDLTKDDDDYVDSYYNISAGSRGNVPSASIPPGMGISLEFKWV</sequence>
<dbReference type="Proteomes" id="UP000540685">
    <property type="component" value="Unassembled WGS sequence"/>
</dbReference>
<feature type="region of interest" description="Disordered" evidence="1">
    <location>
        <begin position="198"/>
        <end position="228"/>
    </location>
</feature>
<evidence type="ECO:0008006" key="5">
    <source>
        <dbReference type="Google" id="ProtNLM"/>
    </source>
</evidence>
<evidence type="ECO:0000256" key="1">
    <source>
        <dbReference type="SAM" id="MobiDB-lite"/>
    </source>
</evidence>
<evidence type="ECO:0000256" key="2">
    <source>
        <dbReference type="SAM" id="SignalP"/>
    </source>
</evidence>
<comment type="caution">
    <text evidence="3">The sequence shown here is derived from an EMBL/GenBank/DDBJ whole genome shotgun (WGS) entry which is preliminary data.</text>
</comment>
<keyword evidence="2" id="KW-0732">Signal</keyword>
<feature type="compositionally biased region" description="Polar residues" evidence="1">
    <location>
        <begin position="210"/>
        <end position="223"/>
    </location>
</feature>
<feature type="region of interest" description="Disordered" evidence="1">
    <location>
        <begin position="22"/>
        <end position="41"/>
    </location>
</feature>
<dbReference type="RefSeq" id="WP_184540693.1">
    <property type="nucleotide sequence ID" value="NZ_JACHMP010000001.1"/>
</dbReference>
<dbReference type="EMBL" id="JACHMP010000001">
    <property type="protein sequence ID" value="MBB5817556.1"/>
    <property type="molecule type" value="Genomic_DNA"/>
</dbReference>
<gene>
    <name evidence="3" type="ORF">F4562_000618</name>
</gene>
<feature type="chain" id="PRO_5031306303" description="DUF3103 domain-containing protein" evidence="2">
    <location>
        <begin position="28"/>
        <end position="386"/>
    </location>
</feature>